<evidence type="ECO:0000313" key="5">
    <source>
        <dbReference type="EMBL" id="MBO1519161.1"/>
    </source>
</evidence>
<comment type="subcellular location">
    <subcellularLocation>
        <location evidence="1 4">Cytoplasm</location>
    </subcellularLocation>
</comment>
<gene>
    <name evidence="4" type="primary">napD</name>
    <name evidence="5" type="ORF">J3U76_05870</name>
</gene>
<evidence type="ECO:0000256" key="2">
    <source>
        <dbReference type="ARBA" id="ARBA00022490"/>
    </source>
</evidence>
<name>A0ABS3NF04_9GAMM</name>
<comment type="caution">
    <text evidence="5">The sequence shown here is derived from an EMBL/GenBank/DDBJ whole genome shotgun (WGS) entry which is preliminary data.</text>
</comment>
<keyword evidence="6" id="KW-1185">Reference proteome</keyword>
<dbReference type="Gene3D" id="3.30.70.920">
    <property type="match status" value="1"/>
</dbReference>
<comment type="subunit">
    <text evidence="4">Interacts with the cytoplasmic NapA precursor.</text>
</comment>
<evidence type="ECO:0000256" key="1">
    <source>
        <dbReference type="ARBA" id="ARBA00004496"/>
    </source>
</evidence>
<dbReference type="Proteomes" id="UP000664882">
    <property type="component" value="Unassembled WGS sequence"/>
</dbReference>
<accession>A0ABS3NF04</accession>
<dbReference type="PANTHER" id="PTHR38603">
    <property type="entry name" value="CHAPERONE NAPD"/>
    <property type="match status" value="1"/>
</dbReference>
<dbReference type="InterPro" id="IPR005623">
    <property type="entry name" value="Chaperone_NapD_NO3_reduct"/>
</dbReference>
<evidence type="ECO:0000313" key="6">
    <source>
        <dbReference type="Proteomes" id="UP000664882"/>
    </source>
</evidence>
<keyword evidence="3 4" id="KW-0143">Chaperone</keyword>
<sequence>MSLNEVHISSLVVHAVPEHLAIIKQQITSFAGAEIYGESAAGKLVVVIETQNQGYITDTIEAINRLDHVLSVALVFHQIEYEQDDELIGELAVKNADERKAATACPEHIILKNAER</sequence>
<comment type="function">
    <text evidence="4">Chaperone for NapA, the catalytic subunit of the periplasmic nitrate reductase. It binds directly and specifically to the twin-arginine signal peptide of NapA, preventing premature interaction with the Tat translocase and premature export.</text>
</comment>
<comment type="similarity">
    <text evidence="4">Belongs to the NapD family.</text>
</comment>
<proteinExistence type="inferred from homology"/>
<protein>
    <recommendedName>
        <fullName evidence="4">Chaperone NapD</fullName>
    </recommendedName>
    <alternativeName>
        <fullName evidence="4">NapA signal peptide-binding chaperone NapD</fullName>
    </alternativeName>
</protein>
<organism evidence="5 6">
    <name type="scientific">Oceanisphaera pacifica</name>
    <dbReference type="NCBI Taxonomy" id="2818389"/>
    <lineage>
        <taxon>Bacteria</taxon>
        <taxon>Pseudomonadati</taxon>
        <taxon>Pseudomonadota</taxon>
        <taxon>Gammaproteobacteria</taxon>
        <taxon>Aeromonadales</taxon>
        <taxon>Aeromonadaceae</taxon>
        <taxon>Oceanisphaera</taxon>
    </lineage>
</organism>
<dbReference type="Pfam" id="PF03927">
    <property type="entry name" value="NapD"/>
    <property type="match status" value="1"/>
</dbReference>
<dbReference type="PANTHER" id="PTHR38603:SF1">
    <property type="entry name" value="CHAPERONE NAPD"/>
    <property type="match status" value="1"/>
</dbReference>
<evidence type="ECO:0000256" key="4">
    <source>
        <dbReference type="HAMAP-Rule" id="MF_02200"/>
    </source>
</evidence>
<reference evidence="5 6" key="1">
    <citation type="submission" date="2021-03" db="EMBL/GenBank/DDBJ databases">
        <title>Oceanisphaera sp. nov., isolated from the intestine.</title>
        <authorList>
            <person name="Zhao L.-H."/>
            <person name="Shi L.-F."/>
        </authorList>
    </citation>
    <scope>NUCLEOTIDE SEQUENCE [LARGE SCALE GENOMIC DNA]</scope>
    <source>
        <strain evidence="5 6">DM8</strain>
    </source>
</reference>
<evidence type="ECO:0000256" key="3">
    <source>
        <dbReference type="ARBA" id="ARBA00023186"/>
    </source>
</evidence>
<dbReference type="HAMAP" id="MF_02200">
    <property type="entry name" value="NapD"/>
    <property type="match status" value="1"/>
</dbReference>
<dbReference type="RefSeq" id="WP_208004983.1">
    <property type="nucleotide sequence ID" value="NZ_JAGDFX010000005.1"/>
</dbReference>
<dbReference type="EMBL" id="JAGDFX010000005">
    <property type="protein sequence ID" value="MBO1519161.1"/>
    <property type="molecule type" value="Genomic_DNA"/>
</dbReference>
<keyword evidence="2 4" id="KW-0963">Cytoplasm</keyword>